<dbReference type="RefSeq" id="WP_124971539.1">
    <property type="nucleotide sequence ID" value="NZ_RQVS01000006.1"/>
</dbReference>
<evidence type="ECO:0000256" key="4">
    <source>
        <dbReference type="ARBA" id="ARBA00022723"/>
    </source>
</evidence>
<dbReference type="GO" id="GO:0008828">
    <property type="term" value="F:dATP diphosphatase activity"/>
    <property type="evidence" value="ECO:0007669"/>
    <property type="project" value="UniProtKB-EC"/>
</dbReference>
<evidence type="ECO:0000256" key="19">
    <source>
        <dbReference type="ARBA" id="ARBA00048894"/>
    </source>
</evidence>
<dbReference type="InterPro" id="IPR003563">
    <property type="entry name" value="8ODP"/>
</dbReference>
<sequence>MALPQVCVAYLLRDGADGIEVLLGRKKLGLGAGKLVGLGGKLEPGEHPRRATIREIEEEAGLFVDIAALRHTGLLTYLFPTKPSWSQESWVYLCREWIGEPVESDELVPEWFALDAIPYDEMWSDARHWLPFALAGEFVRKSFIFGADLSSAVASDDPATGLPPVPPPGSLG</sequence>
<reference evidence="23 24" key="1">
    <citation type="submission" date="2018-11" db="EMBL/GenBank/DDBJ databases">
        <title>YIM 102482-1 draft genome.</title>
        <authorList>
            <person name="Li G."/>
            <person name="Jiang Y."/>
        </authorList>
    </citation>
    <scope>NUCLEOTIDE SEQUENCE [LARGE SCALE GENOMIC DNA]</scope>
    <source>
        <strain evidence="23 24">YIM 102482-1</strain>
    </source>
</reference>
<dbReference type="EMBL" id="RQVS01000006">
    <property type="protein sequence ID" value="RRJ86981.1"/>
    <property type="molecule type" value="Genomic_DNA"/>
</dbReference>
<evidence type="ECO:0000313" key="23">
    <source>
        <dbReference type="EMBL" id="RRJ86981.1"/>
    </source>
</evidence>
<dbReference type="Proteomes" id="UP000274391">
    <property type="component" value="Unassembled WGS sequence"/>
</dbReference>
<evidence type="ECO:0000313" key="24">
    <source>
        <dbReference type="Proteomes" id="UP000274391"/>
    </source>
</evidence>
<dbReference type="GO" id="GO:0005737">
    <property type="term" value="C:cytoplasm"/>
    <property type="evidence" value="ECO:0007669"/>
    <property type="project" value="TreeGrafter"/>
</dbReference>
<evidence type="ECO:0000256" key="14">
    <source>
        <dbReference type="ARBA" id="ARBA00030634"/>
    </source>
</evidence>
<dbReference type="PRINTS" id="PR01403">
    <property type="entry name" value="8OXTPHPHTASE"/>
</dbReference>
<accession>A0A3P3VVZ7</accession>
<dbReference type="Pfam" id="PF00293">
    <property type="entry name" value="NUDIX"/>
    <property type="match status" value="1"/>
</dbReference>
<keyword evidence="4" id="KW-0479">Metal-binding</keyword>
<dbReference type="Gene3D" id="3.90.79.10">
    <property type="entry name" value="Nucleoside Triphosphate Pyrophosphohydrolase"/>
    <property type="match status" value="1"/>
</dbReference>
<dbReference type="PANTHER" id="PTHR43758:SF2">
    <property type="entry name" value="OXIDIZED PURINE NUCLEOSIDE TRIPHOSPHATE HYDROLASE"/>
    <property type="match status" value="1"/>
</dbReference>
<dbReference type="PANTHER" id="PTHR43758">
    <property type="entry name" value="7,8-DIHYDRO-8-OXOGUANINE TRIPHOSPHATASE"/>
    <property type="match status" value="1"/>
</dbReference>
<evidence type="ECO:0000256" key="16">
    <source>
        <dbReference type="ARBA" id="ARBA00031927"/>
    </source>
</evidence>
<evidence type="ECO:0000256" key="21">
    <source>
        <dbReference type="ARBA" id="ARBA00053094"/>
    </source>
</evidence>
<keyword evidence="5" id="KW-0378">Hydrolase</keyword>
<evidence type="ECO:0000256" key="20">
    <source>
        <dbReference type="ARBA" id="ARBA00049032"/>
    </source>
</evidence>
<evidence type="ECO:0000256" key="18">
    <source>
        <dbReference type="ARBA" id="ARBA00048002"/>
    </source>
</evidence>
<evidence type="ECO:0000256" key="13">
    <source>
        <dbReference type="ARBA" id="ARBA00029673"/>
    </source>
</evidence>
<evidence type="ECO:0000256" key="15">
    <source>
        <dbReference type="ARBA" id="ARBA00030682"/>
    </source>
</evidence>
<evidence type="ECO:0000256" key="7">
    <source>
        <dbReference type="ARBA" id="ARBA00024448"/>
    </source>
</evidence>
<comment type="catalytic activity">
    <reaction evidence="9">
        <text>8-oxo-dGTP + H2O = 8-oxo-dGMP + diphosphate + H(+)</text>
        <dbReference type="Rhea" id="RHEA:31575"/>
        <dbReference type="ChEBI" id="CHEBI:15377"/>
        <dbReference type="ChEBI" id="CHEBI:15378"/>
        <dbReference type="ChEBI" id="CHEBI:33019"/>
        <dbReference type="ChEBI" id="CHEBI:63224"/>
        <dbReference type="ChEBI" id="CHEBI:77896"/>
    </reaction>
    <physiologicalReaction direction="left-to-right" evidence="9">
        <dbReference type="Rhea" id="RHEA:31576"/>
    </physiologicalReaction>
</comment>
<dbReference type="GO" id="GO:0046872">
    <property type="term" value="F:metal ion binding"/>
    <property type="evidence" value="ECO:0007669"/>
    <property type="project" value="UniProtKB-KW"/>
</dbReference>
<evidence type="ECO:0000256" key="17">
    <source>
        <dbReference type="ARBA" id="ARBA00032071"/>
    </source>
</evidence>
<evidence type="ECO:0000256" key="1">
    <source>
        <dbReference type="ARBA" id="ARBA00001946"/>
    </source>
</evidence>
<gene>
    <name evidence="23" type="ORF">EG850_06140</name>
</gene>
<name>A0A3P3VVZ7_9MICO</name>
<comment type="subunit">
    <text evidence="3">Monomer.</text>
</comment>
<evidence type="ECO:0000259" key="22">
    <source>
        <dbReference type="PROSITE" id="PS51462"/>
    </source>
</evidence>
<comment type="function">
    <text evidence="21">Oxidized purine nucleoside triphosphate hydrolase which is a prominent sanitizer of the oxidized nucleotide pool. Catalyzes the hydrolysis of 2-oxo-dATP (2-hydroxy-dATP) into 2-oxo-dAMP. Also has a significant hydrolase activity toward 2-oxo-ATP, 8-oxo-dGTP and 8-oxo-dATP. Through the hydrolysis of oxidized purine nucleoside triphosphates, prevents their incorporation into DNA and the subsequent transversions A:T to C:G and G:C to T:A. Also catalyzes the hydrolysis of methylated purine nucleoside triphosphate preventing their integration into DNA. Through this antimutagenic activity protects cells from oxidative stress.</text>
</comment>
<evidence type="ECO:0000256" key="11">
    <source>
        <dbReference type="ARBA" id="ARBA00026103"/>
    </source>
</evidence>
<dbReference type="OrthoDB" id="9804563at2"/>
<evidence type="ECO:0000256" key="2">
    <source>
        <dbReference type="ARBA" id="ARBA00005582"/>
    </source>
</evidence>
<dbReference type="GO" id="GO:0042262">
    <property type="term" value="P:DNA protection"/>
    <property type="evidence" value="ECO:0007669"/>
    <property type="project" value="InterPro"/>
</dbReference>
<dbReference type="InterPro" id="IPR000086">
    <property type="entry name" value="NUDIX_hydrolase_dom"/>
</dbReference>
<dbReference type="CDD" id="cd03427">
    <property type="entry name" value="NUDIX_MTH1_Nudt1"/>
    <property type="match status" value="1"/>
</dbReference>
<comment type="cofactor">
    <cofactor evidence="1">
        <name>Mg(2+)</name>
        <dbReference type="ChEBI" id="CHEBI:18420"/>
    </cofactor>
</comment>
<comment type="similarity">
    <text evidence="2">Belongs to the Nudix hydrolase family.</text>
</comment>
<comment type="catalytic activity">
    <reaction evidence="7">
        <text>8-oxo-dATP + H2O = 8-oxo-dAMP + diphosphate + H(+)</text>
        <dbReference type="Rhea" id="RHEA:65396"/>
        <dbReference type="ChEBI" id="CHEBI:15377"/>
        <dbReference type="ChEBI" id="CHEBI:15378"/>
        <dbReference type="ChEBI" id="CHEBI:33019"/>
        <dbReference type="ChEBI" id="CHEBI:71361"/>
        <dbReference type="ChEBI" id="CHEBI:172871"/>
    </reaction>
    <physiologicalReaction direction="left-to-right" evidence="7">
        <dbReference type="Rhea" id="RHEA:65397"/>
    </physiologicalReaction>
</comment>
<dbReference type="SUPFAM" id="SSF55811">
    <property type="entry name" value="Nudix"/>
    <property type="match status" value="1"/>
</dbReference>
<feature type="domain" description="Nudix hydrolase" evidence="22">
    <location>
        <begin position="2"/>
        <end position="138"/>
    </location>
</feature>
<comment type="catalytic activity">
    <reaction evidence="18">
        <text>N(6)-methyl-ATP + H2O = N(6)-methyl-AMP + diphosphate + H(+)</text>
        <dbReference type="Rhea" id="RHEA:67608"/>
        <dbReference type="ChEBI" id="CHEBI:15377"/>
        <dbReference type="ChEBI" id="CHEBI:15378"/>
        <dbReference type="ChEBI" id="CHEBI:33019"/>
        <dbReference type="ChEBI" id="CHEBI:144842"/>
        <dbReference type="ChEBI" id="CHEBI:172873"/>
    </reaction>
    <physiologicalReaction direction="left-to-right" evidence="18">
        <dbReference type="Rhea" id="RHEA:67609"/>
    </physiologicalReaction>
</comment>
<keyword evidence="6" id="KW-0460">Magnesium</keyword>
<evidence type="ECO:0000256" key="3">
    <source>
        <dbReference type="ARBA" id="ARBA00011245"/>
    </source>
</evidence>
<comment type="catalytic activity">
    <reaction evidence="10">
        <text>2-oxo-ATP + H2O = 2-oxo-AMP + diphosphate + H(+)</text>
        <dbReference type="Rhea" id="RHEA:67392"/>
        <dbReference type="ChEBI" id="CHEBI:15377"/>
        <dbReference type="ChEBI" id="CHEBI:15378"/>
        <dbReference type="ChEBI" id="CHEBI:33019"/>
        <dbReference type="ChEBI" id="CHEBI:71395"/>
        <dbReference type="ChEBI" id="CHEBI:172878"/>
    </reaction>
    <physiologicalReaction direction="left-to-right" evidence="10">
        <dbReference type="Rhea" id="RHEA:67393"/>
    </physiologicalReaction>
</comment>
<keyword evidence="24" id="KW-1185">Reference proteome</keyword>
<organism evidence="23 24">
    <name type="scientific">Gulosibacter macacae</name>
    <dbReference type="NCBI Taxonomy" id="2488791"/>
    <lineage>
        <taxon>Bacteria</taxon>
        <taxon>Bacillati</taxon>
        <taxon>Actinomycetota</taxon>
        <taxon>Actinomycetes</taxon>
        <taxon>Micrococcales</taxon>
        <taxon>Microbacteriaceae</taxon>
        <taxon>Gulosibacter</taxon>
    </lineage>
</organism>
<evidence type="ECO:0000256" key="9">
    <source>
        <dbReference type="ARBA" id="ARBA00024486"/>
    </source>
</evidence>
<proteinExistence type="inferred from homology"/>
<comment type="catalytic activity">
    <reaction evidence="19">
        <text>O(6)-methyl-dGTP + H2O = O(6)-methyl-dGMP + diphosphate + H(+)</text>
        <dbReference type="Rhea" id="RHEA:67600"/>
        <dbReference type="ChEBI" id="CHEBI:15377"/>
        <dbReference type="ChEBI" id="CHEBI:15378"/>
        <dbReference type="ChEBI" id="CHEBI:33019"/>
        <dbReference type="ChEBI" id="CHEBI:169974"/>
        <dbReference type="ChEBI" id="CHEBI:169975"/>
    </reaction>
    <physiologicalReaction direction="left-to-right" evidence="19">
        <dbReference type="Rhea" id="RHEA:67601"/>
    </physiologicalReaction>
</comment>
<evidence type="ECO:0000256" key="6">
    <source>
        <dbReference type="ARBA" id="ARBA00022842"/>
    </source>
</evidence>
<evidence type="ECO:0000256" key="10">
    <source>
        <dbReference type="ARBA" id="ARBA00024596"/>
    </source>
</evidence>
<dbReference type="InterPro" id="IPR015797">
    <property type="entry name" value="NUDIX_hydrolase-like_dom_sf"/>
</dbReference>
<dbReference type="AlphaFoldDB" id="A0A3P3VVZ7"/>
<comment type="catalytic activity">
    <reaction evidence="20">
        <text>N(6)-methyl-dATP + H2O = N(6)-methyl-dAMP + diphosphate + H(+)</text>
        <dbReference type="Rhea" id="RHEA:67604"/>
        <dbReference type="ChEBI" id="CHEBI:15377"/>
        <dbReference type="ChEBI" id="CHEBI:15378"/>
        <dbReference type="ChEBI" id="CHEBI:33019"/>
        <dbReference type="ChEBI" id="CHEBI:169976"/>
        <dbReference type="ChEBI" id="CHEBI:172872"/>
    </reaction>
    <physiologicalReaction direction="left-to-right" evidence="20">
        <dbReference type="Rhea" id="RHEA:67605"/>
    </physiologicalReaction>
</comment>
<evidence type="ECO:0000256" key="12">
    <source>
        <dbReference type="ARBA" id="ARBA00026218"/>
    </source>
</evidence>
<dbReference type="PROSITE" id="PS51462">
    <property type="entry name" value="NUDIX"/>
    <property type="match status" value="1"/>
</dbReference>
<comment type="caution">
    <text evidence="23">The sequence shown here is derived from an EMBL/GenBank/DDBJ whole genome shotgun (WGS) entry which is preliminary data.</text>
</comment>
<dbReference type="EC" id="3.6.1.56" evidence="11"/>
<dbReference type="GO" id="GO:0008413">
    <property type="term" value="F:8-oxo-7,8-dihydroguanosine triphosphate pyrophosphatase activity"/>
    <property type="evidence" value="ECO:0007669"/>
    <property type="project" value="InterPro"/>
</dbReference>
<comment type="catalytic activity">
    <reaction evidence="8">
        <text>2-oxo-dATP + H2O = 2-oxo-dAMP + diphosphate + H(+)</text>
        <dbReference type="Rhea" id="RHEA:31583"/>
        <dbReference type="ChEBI" id="CHEBI:15377"/>
        <dbReference type="ChEBI" id="CHEBI:15378"/>
        <dbReference type="ChEBI" id="CHEBI:33019"/>
        <dbReference type="ChEBI" id="CHEBI:63212"/>
        <dbReference type="ChEBI" id="CHEBI:77897"/>
        <dbReference type="EC" id="3.6.1.56"/>
    </reaction>
    <physiologicalReaction direction="left-to-right" evidence="8">
        <dbReference type="Rhea" id="RHEA:31584"/>
    </physiologicalReaction>
</comment>
<evidence type="ECO:0000256" key="8">
    <source>
        <dbReference type="ARBA" id="ARBA00024459"/>
    </source>
</evidence>
<protein>
    <recommendedName>
        <fullName evidence="12">Oxidized purine nucleoside triphosphate hydrolase</fullName>
        <ecNumber evidence="11">3.6.1.56</ecNumber>
    </recommendedName>
    <alternativeName>
        <fullName evidence="16">2-hydroxy-dATP diphosphatase</fullName>
    </alternativeName>
    <alternativeName>
        <fullName evidence="15">7,8-dihydro-8-oxoguanine triphosphatase</fullName>
    </alternativeName>
    <alternativeName>
        <fullName evidence="14">8-oxo-dGTPase</fullName>
    </alternativeName>
    <alternativeName>
        <fullName evidence="17">Methylated purine nucleoside triphosphate hydrolase</fullName>
    </alternativeName>
    <alternativeName>
        <fullName evidence="13">Nucleoside diphosphate-linked moiety X motif 1</fullName>
    </alternativeName>
</protein>
<evidence type="ECO:0000256" key="5">
    <source>
        <dbReference type="ARBA" id="ARBA00022801"/>
    </source>
</evidence>